<dbReference type="Gene3D" id="3.40.50.620">
    <property type="entry name" value="HUPs"/>
    <property type="match status" value="1"/>
</dbReference>
<comment type="caution">
    <text evidence="9">Lacks conserved residue(s) required for the propagation of feature annotation.</text>
</comment>
<dbReference type="GO" id="GO:0009228">
    <property type="term" value="P:thiamine biosynthetic process"/>
    <property type="evidence" value="ECO:0007669"/>
    <property type="project" value="UniProtKB-KW"/>
</dbReference>
<dbReference type="GO" id="GO:0052837">
    <property type="term" value="P:thiazole biosynthetic process"/>
    <property type="evidence" value="ECO:0007669"/>
    <property type="project" value="TreeGrafter"/>
</dbReference>
<dbReference type="NCBIfam" id="TIGR00342">
    <property type="entry name" value="tRNA uracil 4-sulfurtransferase ThiI"/>
    <property type="match status" value="1"/>
</dbReference>
<dbReference type="Pfam" id="PF02926">
    <property type="entry name" value="THUMP"/>
    <property type="match status" value="1"/>
</dbReference>
<dbReference type="GO" id="GO:0005829">
    <property type="term" value="C:cytosol"/>
    <property type="evidence" value="ECO:0007669"/>
    <property type="project" value="TreeGrafter"/>
</dbReference>
<dbReference type="InterPro" id="IPR049962">
    <property type="entry name" value="THUMP_ThiI"/>
</dbReference>
<dbReference type="PANTHER" id="PTHR43209">
    <property type="entry name" value="TRNA SULFURTRANSFERASE"/>
    <property type="match status" value="1"/>
</dbReference>
<feature type="binding site" evidence="9">
    <location>
        <position position="291"/>
    </location>
    <ligand>
        <name>ATP</name>
        <dbReference type="ChEBI" id="CHEBI:30616"/>
    </ligand>
</feature>
<keyword evidence="5 9" id="KW-0547">Nucleotide-binding</keyword>
<evidence type="ECO:0000256" key="7">
    <source>
        <dbReference type="ARBA" id="ARBA00022884"/>
    </source>
</evidence>
<dbReference type="InterPro" id="IPR050102">
    <property type="entry name" value="tRNA_sulfurtransferase_ThiI"/>
</dbReference>
<comment type="catalytic activity">
    <reaction evidence="9">
        <text>[ThiI sulfur-carrier protein]-S-sulfanyl-L-cysteine + a uridine in tRNA + 2 reduced [2Fe-2S]-[ferredoxin] + ATP + H(+) = [ThiI sulfur-carrier protein]-L-cysteine + a 4-thiouridine in tRNA + 2 oxidized [2Fe-2S]-[ferredoxin] + AMP + diphosphate</text>
        <dbReference type="Rhea" id="RHEA:24176"/>
        <dbReference type="Rhea" id="RHEA-COMP:10000"/>
        <dbReference type="Rhea" id="RHEA-COMP:10001"/>
        <dbReference type="Rhea" id="RHEA-COMP:13337"/>
        <dbReference type="Rhea" id="RHEA-COMP:13338"/>
        <dbReference type="Rhea" id="RHEA-COMP:13339"/>
        <dbReference type="Rhea" id="RHEA-COMP:13340"/>
        <dbReference type="ChEBI" id="CHEBI:15378"/>
        <dbReference type="ChEBI" id="CHEBI:29950"/>
        <dbReference type="ChEBI" id="CHEBI:30616"/>
        <dbReference type="ChEBI" id="CHEBI:33019"/>
        <dbReference type="ChEBI" id="CHEBI:33737"/>
        <dbReference type="ChEBI" id="CHEBI:33738"/>
        <dbReference type="ChEBI" id="CHEBI:61963"/>
        <dbReference type="ChEBI" id="CHEBI:65315"/>
        <dbReference type="ChEBI" id="CHEBI:136798"/>
        <dbReference type="ChEBI" id="CHEBI:456215"/>
        <dbReference type="EC" id="2.8.1.4"/>
    </reaction>
</comment>
<dbReference type="eggNOG" id="arCOG00038">
    <property type="taxonomic scope" value="Archaea"/>
</dbReference>
<dbReference type="InterPro" id="IPR004114">
    <property type="entry name" value="THUMP_dom"/>
</dbReference>
<dbReference type="UniPathway" id="UPA00060"/>
<evidence type="ECO:0000256" key="9">
    <source>
        <dbReference type="HAMAP-Rule" id="MF_00021"/>
    </source>
</evidence>
<evidence type="ECO:0000256" key="1">
    <source>
        <dbReference type="ARBA" id="ARBA00004496"/>
    </source>
</evidence>
<comment type="catalytic activity">
    <reaction evidence="9">
        <text>[ThiS sulfur-carrier protein]-C-terminal Gly-Gly-AMP + S-sulfanyl-L-cysteinyl-[cysteine desulfurase] + AH2 = [ThiS sulfur-carrier protein]-C-terminal-Gly-aminoethanethioate + L-cysteinyl-[cysteine desulfurase] + A + AMP + 2 H(+)</text>
        <dbReference type="Rhea" id="RHEA:43340"/>
        <dbReference type="Rhea" id="RHEA-COMP:12157"/>
        <dbReference type="Rhea" id="RHEA-COMP:12158"/>
        <dbReference type="Rhea" id="RHEA-COMP:12910"/>
        <dbReference type="Rhea" id="RHEA-COMP:19908"/>
        <dbReference type="ChEBI" id="CHEBI:13193"/>
        <dbReference type="ChEBI" id="CHEBI:15378"/>
        <dbReference type="ChEBI" id="CHEBI:17499"/>
        <dbReference type="ChEBI" id="CHEBI:29950"/>
        <dbReference type="ChEBI" id="CHEBI:61963"/>
        <dbReference type="ChEBI" id="CHEBI:90618"/>
        <dbReference type="ChEBI" id="CHEBI:232372"/>
        <dbReference type="ChEBI" id="CHEBI:456215"/>
    </reaction>
</comment>
<dbReference type="PROSITE" id="PS51165">
    <property type="entry name" value="THUMP"/>
    <property type="match status" value="1"/>
</dbReference>
<keyword evidence="2 9" id="KW-0963">Cytoplasm</keyword>
<accession>D3E162</accession>
<dbReference type="AlphaFoldDB" id="D3E162"/>
<feature type="domain" description="THUMP" evidence="10">
    <location>
        <begin position="59"/>
        <end position="167"/>
    </location>
</feature>
<keyword evidence="8 9" id="KW-0784">Thiamine biosynthesis</keyword>
<dbReference type="HOGENOM" id="CLU_037952_4_0_2"/>
<reference evidence="11 12" key="1">
    <citation type="journal article" date="2010" name="PLoS ONE">
        <title>The genome sequence of the rumen methanogen Methanobrevibacter ruminantium reveals new possibilities for controlling ruminant methane emissions.</title>
        <authorList>
            <person name="Leahy S.C."/>
            <person name="Kelly W.J."/>
            <person name="Altermann E."/>
            <person name="Ronimus R.S."/>
            <person name="Yeoman C.J."/>
            <person name="Pacheco D.M."/>
            <person name="Li D."/>
            <person name="Kong Z."/>
            <person name="McTavish S."/>
            <person name="Sang C."/>
            <person name="Lambie S.C."/>
            <person name="Janssen P.H."/>
            <person name="Dey D."/>
            <person name="Attwood G.T."/>
        </authorList>
    </citation>
    <scope>NUCLEOTIDE SEQUENCE [LARGE SCALE GENOMIC DNA]</scope>
    <source>
        <strain evidence="12">ATCC 35063 / DSM 1093 / JCM 13430 / OCM 146 / M1</strain>
    </source>
</reference>
<dbReference type="GO" id="GO:0000049">
    <property type="term" value="F:tRNA binding"/>
    <property type="evidence" value="ECO:0007669"/>
    <property type="project" value="UniProtKB-UniRule"/>
</dbReference>
<comment type="subcellular location">
    <subcellularLocation>
        <location evidence="1 9">Cytoplasm</location>
    </subcellularLocation>
</comment>
<evidence type="ECO:0000256" key="4">
    <source>
        <dbReference type="ARBA" id="ARBA00022679"/>
    </source>
</evidence>
<dbReference type="GO" id="GO:0140741">
    <property type="term" value="F:tRNA-uracil-4 sulfurtransferase activity"/>
    <property type="evidence" value="ECO:0007669"/>
    <property type="project" value="UniProtKB-EC"/>
</dbReference>
<dbReference type="InterPro" id="IPR014729">
    <property type="entry name" value="Rossmann-like_a/b/a_fold"/>
</dbReference>
<dbReference type="SUPFAM" id="SSF52402">
    <property type="entry name" value="Adenine nucleotide alpha hydrolases-like"/>
    <property type="match status" value="1"/>
</dbReference>
<dbReference type="Gene3D" id="3.30.2130.30">
    <property type="match status" value="1"/>
</dbReference>
<gene>
    <name evidence="9 11" type="primary">thiI</name>
    <name evidence="11" type="ordered locus">mru_0494</name>
</gene>
<dbReference type="SUPFAM" id="SSF143437">
    <property type="entry name" value="THUMP domain-like"/>
    <property type="match status" value="1"/>
</dbReference>
<dbReference type="Pfam" id="PF22025">
    <property type="entry name" value="ThiI_fer"/>
    <property type="match status" value="1"/>
</dbReference>
<dbReference type="GO" id="GO:0004810">
    <property type="term" value="F:CCA tRNA nucleotidyltransferase activity"/>
    <property type="evidence" value="ECO:0007669"/>
    <property type="project" value="InterPro"/>
</dbReference>
<dbReference type="PATRIC" id="fig|634498.28.peg.496"/>
<evidence type="ECO:0000256" key="5">
    <source>
        <dbReference type="ARBA" id="ARBA00022741"/>
    </source>
</evidence>
<organism evidence="11 12">
    <name type="scientific">Methanobrevibacter ruminantium (strain ATCC 35063 / DSM 1093 / JCM 13430 / OCM 146 / M1)</name>
    <name type="common">Methanobacterium ruminantium</name>
    <dbReference type="NCBI Taxonomy" id="634498"/>
    <lineage>
        <taxon>Archaea</taxon>
        <taxon>Methanobacteriati</taxon>
        <taxon>Methanobacteriota</taxon>
        <taxon>Methanomada group</taxon>
        <taxon>Methanobacteria</taxon>
        <taxon>Methanobacteriales</taxon>
        <taxon>Methanobacteriaceae</taxon>
        <taxon>Methanobrevibacter</taxon>
    </lineage>
</organism>
<protein>
    <recommendedName>
        <fullName evidence="9">Probable tRNA sulfurtransferase</fullName>
        <ecNumber evidence="9">2.8.1.4</ecNumber>
    </recommendedName>
    <alternativeName>
        <fullName evidence="9">Sulfur carrier protein ThiS sulfurtransferase</fullName>
    </alternativeName>
    <alternativeName>
        <fullName evidence="9">Thiamine biosynthesis protein ThiI</fullName>
    </alternativeName>
    <alternativeName>
        <fullName evidence="9">tRNA 4-thiouridine synthase</fullName>
    </alternativeName>
</protein>
<dbReference type="GO" id="GO:0005524">
    <property type="term" value="F:ATP binding"/>
    <property type="evidence" value="ECO:0007669"/>
    <property type="project" value="UniProtKB-UniRule"/>
</dbReference>
<dbReference type="InterPro" id="IPR003720">
    <property type="entry name" value="tRNA_STrfase"/>
</dbReference>
<dbReference type="Pfam" id="PF02568">
    <property type="entry name" value="ThiI"/>
    <property type="match status" value="1"/>
</dbReference>
<dbReference type="KEGG" id="mru:mru_0494"/>
<sequence>MRYFMNYDLIIARYGEVALKSNRVRRRFESRLVNNIKASIDAEVKVNQARIYIFPKEFDDAIEKLERIFGIVSYSPAISTKSTFEDIEKTVGEYAEHLYEEGLLDENTKFAISCRRVGQHEFSSQEMAAFAGAVVVRKYSCPVDLSNPELTIYLEVRDGDAYVYHEKIEGPGGLPLGTQGKVVSLVSSGIDSPVATYLMMKRGCQVIALYCDNEPYTSPEALQNFNDLIDQLNLYASGAPIKRRVVKYGEYLSTCKAEAPDKMTCVLCKSGMYKLAGKLAKKLNAEAVIDGSSLGQVASQTLPNILATREDLDVPVLSPLIGLDKLEITRIAEKIGTFEISKRDDGGCKAVPRYPETNADLEFVKQVKEEMNQDEELEKAFKTIVY</sequence>
<evidence type="ECO:0000256" key="6">
    <source>
        <dbReference type="ARBA" id="ARBA00022840"/>
    </source>
</evidence>
<dbReference type="HAMAP" id="MF_00021">
    <property type="entry name" value="ThiI"/>
    <property type="match status" value="1"/>
</dbReference>
<dbReference type="EMBL" id="CP001719">
    <property type="protein sequence ID" value="ADC46345.1"/>
    <property type="molecule type" value="Genomic_DNA"/>
</dbReference>
<dbReference type="EC" id="2.8.1.4" evidence="9"/>
<dbReference type="GO" id="GO:0002937">
    <property type="term" value="P:tRNA 4-thiouridine biosynthesis"/>
    <property type="evidence" value="ECO:0007669"/>
    <property type="project" value="TreeGrafter"/>
</dbReference>
<dbReference type="InterPro" id="IPR049961">
    <property type="entry name" value="ThiI_N"/>
</dbReference>
<dbReference type="PANTHER" id="PTHR43209:SF1">
    <property type="entry name" value="TRNA SULFURTRANSFERASE"/>
    <property type="match status" value="1"/>
</dbReference>
<dbReference type="InterPro" id="IPR054173">
    <property type="entry name" value="ThiI_fer"/>
</dbReference>
<dbReference type="GO" id="GO:0009229">
    <property type="term" value="P:thiamine diphosphate biosynthetic process"/>
    <property type="evidence" value="ECO:0007669"/>
    <property type="project" value="UniProtKB-UniRule"/>
</dbReference>
<keyword evidence="4 9" id="KW-0808">Transferase</keyword>
<evidence type="ECO:0000256" key="8">
    <source>
        <dbReference type="ARBA" id="ARBA00022977"/>
    </source>
</evidence>
<dbReference type="InterPro" id="IPR020536">
    <property type="entry name" value="ThiI_AANH"/>
</dbReference>
<dbReference type="Proteomes" id="UP000008680">
    <property type="component" value="Chromosome"/>
</dbReference>
<dbReference type="SMART" id="SM00981">
    <property type="entry name" value="THUMP"/>
    <property type="match status" value="1"/>
</dbReference>
<dbReference type="CDD" id="cd11716">
    <property type="entry name" value="THUMP_ThiI"/>
    <property type="match status" value="1"/>
</dbReference>
<feature type="binding site" evidence="9">
    <location>
        <position position="300"/>
    </location>
    <ligand>
        <name>ATP</name>
        <dbReference type="ChEBI" id="CHEBI:30616"/>
    </ligand>
</feature>
<dbReference type="CDD" id="cd01712">
    <property type="entry name" value="PPase_ThiI"/>
    <property type="match status" value="1"/>
</dbReference>
<evidence type="ECO:0000256" key="3">
    <source>
        <dbReference type="ARBA" id="ARBA00022555"/>
    </source>
</evidence>
<keyword evidence="7 9" id="KW-0694">RNA-binding</keyword>
<evidence type="ECO:0000313" key="11">
    <source>
        <dbReference type="EMBL" id="ADC46345.1"/>
    </source>
</evidence>
<keyword evidence="3 9" id="KW-0820">tRNA-binding</keyword>
<feature type="binding site" evidence="9">
    <location>
        <begin position="185"/>
        <end position="186"/>
    </location>
    <ligand>
        <name>ATP</name>
        <dbReference type="ChEBI" id="CHEBI:30616"/>
    </ligand>
</feature>
<name>D3E162_METRM</name>
<comment type="function">
    <text evidence="9">Catalyzes the ATP-dependent transfer of a sulfur to tRNA to produce 4-thiouridine in position 8 of tRNAs, which functions as a near-UV photosensor. Also catalyzes the transfer of sulfur to the sulfur carrier protein ThiS, forming ThiS-thiocarboxylate. This is a step in the synthesis of thiazole, in the thiamine biosynthesis pathway. The sulfur is donated as persulfide by IscS.</text>
</comment>
<dbReference type="STRING" id="634498.mru_0494"/>
<evidence type="ECO:0000259" key="10">
    <source>
        <dbReference type="PROSITE" id="PS51165"/>
    </source>
</evidence>
<comment type="pathway">
    <text evidence="9">Cofactor biosynthesis; thiamine diphosphate biosynthesis.</text>
</comment>
<evidence type="ECO:0000313" key="12">
    <source>
        <dbReference type="Proteomes" id="UP000008680"/>
    </source>
</evidence>
<comment type="similarity">
    <text evidence="9">Belongs to the ThiI family.</text>
</comment>
<keyword evidence="6 9" id="KW-0067">ATP-binding</keyword>
<proteinExistence type="inferred from homology"/>
<keyword evidence="12" id="KW-1185">Reference proteome</keyword>
<evidence type="ECO:0000256" key="2">
    <source>
        <dbReference type="ARBA" id="ARBA00022490"/>
    </source>
</evidence>
<feature type="binding site" evidence="9">
    <location>
        <position position="269"/>
    </location>
    <ligand>
        <name>ATP</name>
        <dbReference type="ChEBI" id="CHEBI:30616"/>
    </ligand>
</feature>